<evidence type="ECO:0000256" key="1">
    <source>
        <dbReference type="SAM" id="MobiDB-lite"/>
    </source>
</evidence>
<comment type="caution">
    <text evidence="2">The sequence shown here is derived from an EMBL/GenBank/DDBJ whole genome shotgun (WGS) entry which is preliminary data.</text>
</comment>
<evidence type="ECO:0000313" key="2">
    <source>
        <dbReference type="EMBL" id="KUF17943.1"/>
    </source>
</evidence>
<dbReference type="RefSeq" id="WP_058847720.1">
    <property type="nucleotide sequence ID" value="NZ_LOCL01000032.1"/>
</dbReference>
<accession>A0A0W7X5F7</accession>
<gene>
    <name evidence="2" type="ORF">AT728_19975</name>
</gene>
<feature type="region of interest" description="Disordered" evidence="1">
    <location>
        <begin position="20"/>
        <end position="72"/>
    </location>
</feature>
<name>A0A0W7X5F7_9ACTN</name>
<protein>
    <submittedName>
        <fullName evidence="2">Uncharacterized protein</fullName>
    </submittedName>
</protein>
<evidence type="ECO:0000313" key="3">
    <source>
        <dbReference type="Proteomes" id="UP000054804"/>
    </source>
</evidence>
<dbReference type="EMBL" id="LOCL01000032">
    <property type="protein sequence ID" value="KUF17943.1"/>
    <property type="molecule type" value="Genomic_DNA"/>
</dbReference>
<keyword evidence="3" id="KW-1185">Reference proteome</keyword>
<proteinExistence type="predicted"/>
<dbReference type="Proteomes" id="UP000054804">
    <property type="component" value="Unassembled WGS sequence"/>
</dbReference>
<organism evidence="2 3">
    <name type="scientific">Streptomyces silvensis</name>
    <dbReference type="NCBI Taxonomy" id="1765722"/>
    <lineage>
        <taxon>Bacteria</taxon>
        <taxon>Bacillati</taxon>
        <taxon>Actinomycetota</taxon>
        <taxon>Actinomycetes</taxon>
        <taxon>Kitasatosporales</taxon>
        <taxon>Streptomycetaceae</taxon>
        <taxon>Streptomyces</taxon>
    </lineage>
</organism>
<reference evidence="2 3" key="1">
    <citation type="submission" date="2015-12" db="EMBL/GenBank/DDBJ databases">
        <title>Draft genome sequence of Streptomyces silvensis ATCC 53525, a producer of novel hormone antagonists.</title>
        <authorList>
            <person name="Johnston C.W."/>
            <person name="Li Y."/>
            <person name="Magarvey N.A."/>
        </authorList>
    </citation>
    <scope>NUCLEOTIDE SEQUENCE [LARGE SCALE GENOMIC DNA]</scope>
    <source>
        <strain evidence="2 3">ATCC 53525</strain>
    </source>
</reference>
<dbReference type="AlphaFoldDB" id="A0A0W7X5F7"/>
<sequence>MSDALAVAATTSAIAHALDGVPEERSRARLSCGPARPPVHVEGPPPRTSKRPPVHVEEGPGSPEPPGPSAFPWYSWYSGDFPW</sequence>